<comment type="subcellular location">
    <subcellularLocation>
        <location evidence="1">Cell membrane</location>
        <topology evidence="1">Multi-pass membrane protein</topology>
    </subcellularLocation>
</comment>
<dbReference type="Pfam" id="PF04039">
    <property type="entry name" value="MnhB"/>
    <property type="match status" value="1"/>
</dbReference>
<feature type="compositionally biased region" description="Basic and acidic residues" evidence="7">
    <location>
        <begin position="150"/>
        <end position="169"/>
    </location>
</feature>
<keyword evidence="5 8" id="KW-1133">Transmembrane helix</keyword>
<evidence type="ECO:0000256" key="7">
    <source>
        <dbReference type="SAM" id="MobiDB-lite"/>
    </source>
</evidence>
<organism evidence="10 11">
    <name type="scientific">Mycobacterium asiaticum</name>
    <dbReference type="NCBI Taxonomy" id="1790"/>
    <lineage>
        <taxon>Bacteria</taxon>
        <taxon>Bacillati</taxon>
        <taxon>Actinomycetota</taxon>
        <taxon>Actinomycetes</taxon>
        <taxon>Mycobacteriales</taxon>
        <taxon>Mycobacteriaceae</taxon>
        <taxon>Mycobacterium</taxon>
    </lineage>
</organism>
<comment type="caution">
    <text evidence="10">The sequence shown here is derived from an EMBL/GenBank/DDBJ whole genome shotgun (WGS) entry which is preliminary data.</text>
</comment>
<feature type="transmembrane region" description="Helical" evidence="8">
    <location>
        <begin position="115"/>
        <end position="137"/>
    </location>
</feature>
<feature type="transmembrane region" description="Helical" evidence="8">
    <location>
        <begin position="7"/>
        <end position="32"/>
    </location>
</feature>
<protein>
    <submittedName>
        <fullName evidence="10">Sodium:proton antiporter</fullName>
    </submittedName>
</protein>
<dbReference type="PANTHER" id="PTHR33932">
    <property type="entry name" value="NA(+)/H(+) ANTIPORTER SUBUNIT B"/>
    <property type="match status" value="1"/>
</dbReference>
<dbReference type="GO" id="GO:0005886">
    <property type="term" value="C:plasma membrane"/>
    <property type="evidence" value="ECO:0007669"/>
    <property type="project" value="UniProtKB-SubCell"/>
</dbReference>
<evidence type="ECO:0000313" key="11">
    <source>
        <dbReference type="Proteomes" id="UP000093819"/>
    </source>
</evidence>
<evidence type="ECO:0000256" key="1">
    <source>
        <dbReference type="ARBA" id="ARBA00004651"/>
    </source>
</evidence>
<dbReference type="InterPro" id="IPR050622">
    <property type="entry name" value="CPA3_antiporter_subunitB"/>
</dbReference>
<gene>
    <name evidence="10" type="ORF">A5635_25675</name>
</gene>
<keyword evidence="4 8" id="KW-0812">Transmembrane</keyword>
<feature type="region of interest" description="Disordered" evidence="7">
    <location>
        <begin position="142"/>
        <end position="169"/>
    </location>
</feature>
<name>A0A1A3UQ12_MYCAS</name>
<dbReference type="Proteomes" id="UP000093819">
    <property type="component" value="Unassembled WGS sequence"/>
</dbReference>
<evidence type="ECO:0000256" key="2">
    <source>
        <dbReference type="ARBA" id="ARBA00009425"/>
    </source>
</evidence>
<evidence type="ECO:0000256" key="8">
    <source>
        <dbReference type="SAM" id="Phobius"/>
    </source>
</evidence>
<comment type="similarity">
    <text evidence="2">Belongs to the CPA3 antiporters (TC 2.A.63) subunit B family.</text>
</comment>
<dbReference type="AlphaFoldDB" id="A0A1A3UQ12"/>
<evidence type="ECO:0000259" key="9">
    <source>
        <dbReference type="Pfam" id="PF04039"/>
    </source>
</evidence>
<evidence type="ECO:0000256" key="4">
    <source>
        <dbReference type="ARBA" id="ARBA00022692"/>
    </source>
</evidence>
<feature type="transmembrane region" description="Helical" evidence="8">
    <location>
        <begin position="38"/>
        <end position="58"/>
    </location>
</feature>
<evidence type="ECO:0000313" key="10">
    <source>
        <dbReference type="EMBL" id="OBK20084.1"/>
    </source>
</evidence>
<reference evidence="10 11" key="1">
    <citation type="submission" date="2016-06" db="EMBL/GenBank/DDBJ databases">
        <authorList>
            <person name="Kjaerup R.B."/>
            <person name="Dalgaard T.S."/>
            <person name="Juul-Madsen H.R."/>
        </authorList>
    </citation>
    <scope>NUCLEOTIDE SEQUENCE [LARGE SCALE GENOMIC DNA]</scope>
    <source>
        <strain evidence="10 11">1245335.1</strain>
    </source>
</reference>
<dbReference type="InterPro" id="IPR007182">
    <property type="entry name" value="MnhB"/>
</dbReference>
<keyword evidence="6 8" id="KW-0472">Membrane</keyword>
<accession>A0A1A3UQ12</accession>
<evidence type="ECO:0000256" key="5">
    <source>
        <dbReference type="ARBA" id="ARBA00022989"/>
    </source>
</evidence>
<feature type="transmembrane region" description="Helical" evidence="8">
    <location>
        <begin position="70"/>
        <end position="92"/>
    </location>
</feature>
<keyword evidence="3" id="KW-1003">Cell membrane</keyword>
<evidence type="ECO:0000256" key="3">
    <source>
        <dbReference type="ARBA" id="ARBA00022475"/>
    </source>
</evidence>
<feature type="domain" description="Na+/H+ antiporter MnhB subunit-related protein" evidence="9">
    <location>
        <begin position="8"/>
        <end position="134"/>
    </location>
</feature>
<proteinExistence type="inferred from homology"/>
<evidence type="ECO:0000256" key="6">
    <source>
        <dbReference type="ARBA" id="ARBA00023136"/>
    </source>
</evidence>
<dbReference type="EMBL" id="LZLR01000142">
    <property type="protein sequence ID" value="OBK20084.1"/>
    <property type="molecule type" value="Genomic_DNA"/>
</dbReference>
<sequence>MVRRRDLVVRVVSQVLLGPSLMVAAALIVKGYRDTGDGFGAGVVVALAIALRYIGLGARTAERTLPILRYSPWLAVGGLLLSLAVGFFPLLWNEPLFSHRPAAGEPVAHFGSLELFTPLLFDIGIFLLVIGVLTMLLHQLADPDPDPDPDPDREIEERDVDRTENQDAR</sequence>
<dbReference type="PANTHER" id="PTHR33932:SF4">
    <property type="entry name" value="NA(+)_H(+) ANTIPORTER SUBUNIT B"/>
    <property type="match status" value="1"/>
</dbReference>